<evidence type="ECO:0000256" key="3">
    <source>
        <dbReference type="ARBA" id="ARBA00022840"/>
    </source>
</evidence>
<keyword evidence="4" id="KW-1278">Translocase</keyword>
<dbReference type="CDD" id="cd03214">
    <property type="entry name" value="ABC_Iron-Siderophores_B12_Hemin"/>
    <property type="match status" value="1"/>
</dbReference>
<evidence type="ECO:0000256" key="1">
    <source>
        <dbReference type="ARBA" id="ARBA00022448"/>
    </source>
</evidence>
<dbReference type="FunFam" id="3.40.50.300:FF:000134">
    <property type="entry name" value="Iron-enterobactin ABC transporter ATP-binding protein"/>
    <property type="match status" value="1"/>
</dbReference>
<dbReference type="InterPro" id="IPR027417">
    <property type="entry name" value="P-loop_NTPase"/>
</dbReference>
<dbReference type="SMART" id="SM00382">
    <property type="entry name" value="AAA"/>
    <property type="match status" value="1"/>
</dbReference>
<dbReference type="PROSITE" id="PS50893">
    <property type="entry name" value="ABC_TRANSPORTER_2"/>
    <property type="match status" value="1"/>
</dbReference>
<feature type="domain" description="ABC transporter" evidence="5">
    <location>
        <begin position="2"/>
        <end position="238"/>
    </location>
</feature>
<evidence type="ECO:0000259" key="5">
    <source>
        <dbReference type="PROSITE" id="PS50893"/>
    </source>
</evidence>
<dbReference type="Gene3D" id="3.40.50.300">
    <property type="entry name" value="P-loop containing nucleotide triphosphate hydrolases"/>
    <property type="match status" value="1"/>
</dbReference>
<dbReference type="InterPro" id="IPR003439">
    <property type="entry name" value="ABC_transporter-like_ATP-bd"/>
</dbReference>
<evidence type="ECO:0000313" key="7">
    <source>
        <dbReference type="EMBL" id="CDS89381.1"/>
    </source>
</evidence>
<dbReference type="PANTHER" id="PTHR42794">
    <property type="entry name" value="HEMIN IMPORT ATP-BINDING PROTEIN HMUV"/>
    <property type="match status" value="1"/>
</dbReference>
<dbReference type="PANTHER" id="PTHR42794:SF1">
    <property type="entry name" value="HEMIN IMPORT ATP-BINDING PROTEIN HMUV"/>
    <property type="match status" value="1"/>
</dbReference>
<evidence type="ECO:0000313" key="8">
    <source>
        <dbReference type="EMBL" id="CDS94576.1"/>
    </source>
</evidence>
<gene>
    <name evidence="8" type="ORF">BN1095_20050</name>
    <name evidence="6" type="ORF">BN1096_700150</name>
    <name evidence="7" type="ORF">BN1097_710151</name>
</gene>
<dbReference type="EMBL" id="LK932525">
    <property type="protein sequence ID" value="CDS88775.1"/>
    <property type="molecule type" value="Genomic_DNA"/>
</dbReference>
<dbReference type="Pfam" id="PF00005">
    <property type="entry name" value="ABC_tran"/>
    <property type="match status" value="1"/>
</dbReference>
<evidence type="ECO:0000313" key="6">
    <source>
        <dbReference type="EMBL" id="CDS88775.1"/>
    </source>
</evidence>
<proteinExistence type="predicted"/>
<organism evidence="8">
    <name type="scientific">Clostridioides difficile</name>
    <name type="common">Peptoclostridium difficile</name>
    <dbReference type="NCBI Taxonomy" id="1496"/>
    <lineage>
        <taxon>Bacteria</taxon>
        <taxon>Bacillati</taxon>
        <taxon>Bacillota</taxon>
        <taxon>Clostridia</taxon>
        <taxon>Peptostreptococcales</taxon>
        <taxon>Peptostreptococcaceae</taxon>
        <taxon>Clostridioides</taxon>
    </lineage>
</organism>
<sequence length="398" mass="44481">MLKTNNLSVGYNNKVVISNINVEVKNGEILCLLGSNGAGKTTLLRSLSKLISPIKGEIYLNGVNINCISRKALSKKMALVLTNRLLGDLMTVQDIVNIGRYPYTGFFGSLSKKDLIMVDEALESVDALHLKKRYFDELSDGEKQKVLVARALVQEPEIIILDEPTTHLDIKHRLELINILKKLSKEKSISVILSLHEIDIALKSCDKVALIKNNKVIAYGQPEDVVDEDIINSLYELDDKNFNSLLGSVEISNKSKNEVFIIGGGGKATPIYRAFTKKGIGLYSGIIHENDIDYEIGRTMGIKMFTENPFEPISDESFGLAIRNLNDSKIIIDTGFSVGETNKRNIDIIKEALKLDKKVYSFRNRDESKKYYDSLDSKIEHIDKVSQIINSADINNLL</sequence>
<evidence type="ECO:0000256" key="2">
    <source>
        <dbReference type="ARBA" id="ARBA00022741"/>
    </source>
</evidence>
<name>A0A069AR64_CLODI</name>
<keyword evidence="2" id="KW-0547">Nucleotide-binding</keyword>
<dbReference type="GO" id="GO:0016887">
    <property type="term" value="F:ATP hydrolysis activity"/>
    <property type="evidence" value="ECO:0007669"/>
    <property type="project" value="InterPro"/>
</dbReference>
<dbReference type="EC" id="3.6.3.-" evidence="8"/>
<protein>
    <submittedName>
        <fullName evidence="8">ABC-type transport system, iron-family ATP-binding protein</fullName>
        <ecNumber evidence="8">3.6.3.-</ecNumber>
    </submittedName>
    <submittedName>
        <fullName evidence="7">Putative iron ABC transporter, ATP-binding protein</fullName>
    </submittedName>
</protein>
<accession>A0A069AR64</accession>
<evidence type="ECO:0000256" key="4">
    <source>
        <dbReference type="ARBA" id="ARBA00022967"/>
    </source>
</evidence>
<dbReference type="GO" id="GO:0005524">
    <property type="term" value="F:ATP binding"/>
    <property type="evidence" value="ECO:0007669"/>
    <property type="project" value="UniProtKB-KW"/>
</dbReference>
<dbReference type="AlphaFoldDB" id="A0A069AR64"/>
<dbReference type="EMBL" id="LK932849">
    <property type="protein sequence ID" value="CDS94576.1"/>
    <property type="molecule type" value="Genomic_DNA"/>
</dbReference>
<keyword evidence="1" id="KW-0813">Transport</keyword>
<keyword evidence="8" id="KW-0378">Hydrolase</keyword>
<keyword evidence="3 8" id="KW-0067">ATP-binding</keyword>
<dbReference type="InterPro" id="IPR003593">
    <property type="entry name" value="AAA+_ATPase"/>
</dbReference>
<dbReference type="EMBL" id="LK932411">
    <property type="protein sequence ID" value="CDS89381.1"/>
    <property type="molecule type" value="Genomic_DNA"/>
</dbReference>
<dbReference type="SUPFAM" id="SSF52540">
    <property type="entry name" value="P-loop containing nucleoside triphosphate hydrolases"/>
    <property type="match status" value="1"/>
</dbReference>
<dbReference type="RefSeq" id="WP_021367145.1">
    <property type="nucleotide sequence ID" value="NZ_BBYB01000112.1"/>
</dbReference>
<reference evidence="8" key="1">
    <citation type="submission" date="2014-07" db="EMBL/GenBank/DDBJ databases">
        <authorList>
            <person name="Monot Marc"/>
        </authorList>
    </citation>
    <scope>NUCLEOTIDE SEQUENCE</scope>
    <source>
        <strain evidence="8">7032989</strain>
        <strain evidence="7">7032994</strain>
    </source>
</reference>